<evidence type="ECO:0000256" key="1">
    <source>
        <dbReference type="ARBA" id="ARBA00006432"/>
    </source>
</evidence>
<dbReference type="Proteomes" id="UP000559256">
    <property type="component" value="Unassembled WGS sequence"/>
</dbReference>
<name>A0A8H5GDF5_9AGAR</name>
<dbReference type="InterPro" id="IPR000873">
    <property type="entry name" value="AMP-dep_synth/lig_dom"/>
</dbReference>
<protein>
    <recommendedName>
        <fullName evidence="2">AMP-dependent synthetase/ligase domain-containing protein</fullName>
    </recommendedName>
</protein>
<feature type="domain" description="AMP-dependent synthetase/ligase" evidence="2">
    <location>
        <begin position="71"/>
        <end position="369"/>
    </location>
</feature>
<keyword evidence="4" id="KW-1185">Reference proteome</keyword>
<proteinExistence type="inferred from homology"/>
<dbReference type="SUPFAM" id="SSF56801">
    <property type="entry name" value="Acetyl-CoA synthetase-like"/>
    <property type="match status" value="1"/>
</dbReference>
<dbReference type="OrthoDB" id="2944431at2759"/>
<gene>
    <name evidence="3" type="ORF">D9758_007080</name>
</gene>
<comment type="caution">
    <text evidence="3">The sequence shown here is derived from an EMBL/GenBank/DDBJ whole genome shotgun (WGS) entry which is preliminary data.</text>
</comment>
<dbReference type="EMBL" id="JAACJM010000036">
    <property type="protein sequence ID" value="KAF5362927.1"/>
    <property type="molecule type" value="Genomic_DNA"/>
</dbReference>
<evidence type="ECO:0000259" key="2">
    <source>
        <dbReference type="Pfam" id="PF00501"/>
    </source>
</evidence>
<dbReference type="PANTHER" id="PTHR43201">
    <property type="entry name" value="ACYL-COA SYNTHETASE"/>
    <property type="match status" value="1"/>
</dbReference>
<dbReference type="Gene3D" id="3.40.50.12780">
    <property type="entry name" value="N-terminal domain of ligase-like"/>
    <property type="match status" value="1"/>
</dbReference>
<organism evidence="3 4">
    <name type="scientific">Tetrapyrgos nigripes</name>
    <dbReference type="NCBI Taxonomy" id="182062"/>
    <lineage>
        <taxon>Eukaryota</taxon>
        <taxon>Fungi</taxon>
        <taxon>Dikarya</taxon>
        <taxon>Basidiomycota</taxon>
        <taxon>Agaricomycotina</taxon>
        <taxon>Agaricomycetes</taxon>
        <taxon>Agaricomycetidae</taxon>
        <taxon>Agaricales</taxon>
        <taxon>Marasmiineae</taxon>
        <taxon>Marasmiaceae</taxon>
        <taxon>Tetrapyrgos</taxon>
    </lineage>
</organism>
<sequence>MGPKSNALTTVMPSALQKTHLQLLDETARSDPDKPLFWLPKLPSQTGVAVEEWTPLTRRQFHWQVVLAKRFYVSRFLMMGIPTGSIVGLWLSGNYLTDLIHALGVSAAGCVPQLFSLYYSNSEVVFELLINSGARALVIDSALISESDLSGCPVPVIDVSKAEIVGPLATANDGSDDVASGPGERSVWESLQGEDFDFTKEKDGVAIMHHTSGSTGKIPKLIPWTHQWLTSVYGKFREAWAPGPEYATQDVFVRLGNFNHCATWYEYIGCVLYGGCMIMPSTLSFSTQELLNMIKCCGLNRLSQYSMLMQPVLERARREPEFFQTLKGLRSVLYGGTSLAPEIELWAHQSGLAMGNVFASSECGLLMISSPGPIPSLFRPLSGISYTFVPAQDLEDTFGGMELLEFVILPDSPDFPTSKELLDPTDGRFYTGDYFERTTYSNGEDRYIFRGRKNDWIKCAMGQICDAKAIEDAVWRHCADLISDCVVVGQNRRGPALLVEVKENASVTHHVEIQNLIVDRLAEFNKQRFPHERISDPGLVLVLEAGVLPRTKSKGNIRRKSAEDQYRSTLDDMYIRLSPTKHHFLS</sequence>
<accession>A0A8H5GDF5</accession>
<dbReference type="Pfam" id="PF23562">
    <property type="entry name" value="AMP-binding_C_3"/>
    <property type="match status" value="1"/>
</dbReference>
<dbReference type="GO" id="GO:0006631">
    <property type="term" value="P:fatty acid metabolic process"/>
    <property type="evidence" value="ECO:0007669"/>
    <property type="project" value="TreeGrafter"/>
</dbReference>
<evidence type="ECO:0000313" key="3">
    <source>
        <dbReference type="EMBL" id="KAF5362927.1"/>
    </source>
</evidence>
<dbReference type="AlphaFoldDB" id="A0A8H5GDF5"/>
<dbReference type="Pfam" id="PF00501">
    <property type="entry name" value="AMP-binding"/>
    <property type="match status" value="1"/>
</dbReference>
<reference evidence="3 4" key="1">
    <citation type="journal article" date="2020" name="ISME J.">
        <title>Uncovering the hidden diversity of litter-decomposition mechanisms in mushroom-forming fungi.</title>
        <authorList>
            <person name="Floudas D."/>
            <person name="Bentzer J."/>
            <person name="Ahren D."/>
            <person name="Johansson T."/>
            <person name="Persson P."/>
            <person name="Tunlid A."/>
        </authorList>
    </citation>
    <scope>NUCLEOTIDE SEQUENCE [LARGE SCALE GENOMIC DNA]</scope>
    <source>
        <strain evidence="3 4">CBS 291.85</strain>
    </source>
</reference>
<evidence type="ECO:0000313" key="4">
    <source>
        <dbReference type="Proteomes" id="UP000559256"/>
    </source>
</evidence>
<comment type="similarity">
    <text evidence="1">Belongs to the ATP-dependent AMP-binding enzyme family.</text>
</comment>
<dbReference type="GO" id="GO:0031956">
    <property type="term" value="F:medium-chain fatty acid-CoA ligase activity"/>
    <property type="evidence" value="ECO:0007669"/>
    <property type="project" value="TreeGrafter"/>
</dbReference>
<dbReference type="InterPro" id="IPR042099">
    <property type="entry name" value="ANL_N_sf"/>
</dbReference>
<dbReference type="PANTHER" id="PTHR43201:SF8">
    <property type="entry name" value="ACYL-COA SYNTHETASE FAMILY MEMBER 3"/>
    <property type="match status" value="1"/>
</dbReference>